<organism evidence="2 3">
    <name type="scientific">Haloarcula pellucida</name>
    <dbReference type="NCBI Taxonomy" id="1427151"/>
    <lineage>
        <taxon>Archaea</taxon>
        <taxon>Methanobacteriati</taxon>
        <taxon>Methanobacteriota</taxon>
        <taxon>Stenosarchaea group</taxon>
        <taxon>Halobacteria</taxon>
        <taxon>Halobacteriales</taxon>
        <taxon>Haloarculaceae</taxon>
        <taxon>Haloarcula</taxon>
    </lineage>
</organism>
<reference evidence="2" key="2">
    <citation type="submission" date="2020-09" db="EMBL/GenBank/DDBJ databases">
        <authorList>
            <person name="Sun Q."/>
            <person name="Ohkuma M."/>
        </authorList>
    </citation>
    <scope>NUCLEOTIDE SEQUENCE</scope>
    <source>
        <strain evidence="2">JCM 17820</strain>
    </source>
</reference>
<evidence type="ECO:0000313" key="2">
    <source>
        <dbReference type="EMBL" id="GGO02256.1"/>
    </source>
</evidence>
<name>A0A830GRH3_9EURY</name>
<evidence type="ECO:0000313" key="3">
    <source>
        <dbReference type="Proteomes" id="UP000605784"/>
    </source>
</evidence>
<sequence length="68" mass="7428">MVVGTVDRPRSEKTADGNRRDERSDAEDRNEALDRGERGFLAVVSAVRTSDTDESHASGEKMSSMAQS</sequence>
<protein>
    <submittedName>
        <fullName evidence="2">Uncharacterized protein</fullName>
    </submittedName>
</protein>
<comment type="caution">
    <text evidence="2">The sequence shown here is derived from an EMBL/GenBank/DDBJ whole genome shotgun (WGS) entry which is preliminary data.</text>
</comment>
<dbReference type="AlphaFoldDB" id="A0A830GRH3"/>
<feature type="region of interest" description="Disordered" evidence="1">
    <location>
        <begin position="1"/>
        <end position="68"/>
    </location>
</feature>
<dbReference type="EMBL" id="BMOU01000007">
    <property type="protein sequence ID" value="GGO02256.1"/>
    <property type="molecule type" value="Genomic_DNA"/>
</dbReference>
<dbReference type="Proteomes" id="UP000605784">
    <property type="component" value="Unassembled WGS sequence"/>
</dbReference>
<feature type="compositionally biased region" description="Basic and acidic residues" evidence="1">
    <location>
        <begin position="7"/>
        <end position="38"/>
    </location>
</feature>
<evidence type="ECO:0000256" key="1">
    <source>
        <dbReference type="SAM" id="MobiDB-lite"/>
    </source>
</evidence>
<proteinExistence type="predicted"/>
<reference evidence="2" key="1">
    <citation type="journal article" date="2014" name="Int. J. Syst. Evol. Microbiol.">
        <title>Complete genome sequence of Corynebacterium casei LMG S-19264T (=DSM 44701T), isolated from a smear-ripened cheese.</title>
        <authorList>
            <consortium name="US DOE Joint Genome Institute (JGI-PGF)"/>
            <person name="Walter F."/>
            <person name="Albersmeier A."/>
            <person name="Kalinowski J."/>
            <person name="Ruckert C."/>
        </authorList>
    </citation>
    <scope>NUCLEOTIDE SEQUENCE</scope>
    <source>
        <strain evidence="2">JCM 17820</strain>
    </source>
</reference>
<gene>
    <name evidence="2" type="ORF">GCM10009030_36590</name>
</gene>
<accession>A0A830GRH3</accession>
<feature type="compositionally biased region" description="Basic and acidic residues" evidence="1">
    <location>
        <begin position="50"/>
        <end position="59"/>
    </location>
</feature>
<keyword evidence="3" id="KW-1185">Reference proteome</keyword>